<dbReference type="EMBL" id="CP011309">
    <property type="protein sequence ID" value="AKF28219.1"/>
    <property type="molecule type" value="Genomic_DNA"/>
</dbReference>
<dbReference type="HOGENOM" id="CLU_1575503_0_0_11"/>
<name>A0A0F6SRM5_9CORY</name>
<keyword evidence="2" id="KW-1185">Reference proteome</keyword>
<reference evidence="1 2" key="1">
    <citation type="submission" date="2015-04" db="EMBL/GenBank/DDBJ databases">
        <title>Complete Genome Sequence of Brevibacterium flavum ATCC 15168.</title>
        <authorList>
            <person name="Ahn J."/>
            <person name="Park G."/>
            <person name="Jeon W."/>
            <person name="Jang Y."/>
            <person name="Jang M."/>
            <person name="Lee H."/>
            <person name="Lee H."/>
        </authorList>
    </citation>
    <scope>NUCLEOTIDE SEQUENCE [LARGE SCALE GENOMIC DNA]</scope>
    <source>
        <strain evidence="1 2">ATCC 15168</strain>
    </source>
</reference>
<organism evidence="1 2">
    <name type="scientific">[Brevibacterium] flavum</name>
    <dbReference type="NCBI Taxonomy" id="92706"/>
    <lineage>
        <taxon>Bacteria</taxon>
        <taxon>Bacillati</taxon>
        <taxon>Actinomycetota</taxon>
        <taxon>Actinomycetes</taxon>
        <taxon>Mycobacteriales</taxon>
        <taxon>Corynebacteriaceae</taxon>
        <taxon>Corynebacterium</taxon>
    </lineage>
</organism>
<gene>
    <name evidence="1" type="ORF">YH66_12020</name>
</gene>
<dbReference type="RefSeq" id="WP_003859132.1">
    <property type="nucleotide sequence ID" value="NZ_CP011309.1"/>
</dbReference>
<evidence type="ECO:0000313" key="1">
    <source>
        <dbReference type="EMBL" id="AKF28219.1"/>
    </source>
</evidence>
<dbReference type="AlphaFoldDB" id="A0A0F6SRM5"/>
<protein>
    <submittedName>
        <fullName evidence="1">Uncharacterized protein</fullName>
    </submittedName>
</protein>
<accession>A0A0F6SRM5</accession>
<dbReference type="Proteomes" id="UP000034037">
    <property type="component" value="Chromosome"/>
</dbReference>
<evidence type="ECO:0000313" key="2">
    <source>
        <dbReference type="Proteomes" id="UP000034037"/>
    </source>
</evidence>
<sequence>MNQQDIPNYNADGSINYPGVAAKVLASCKTIDKYFPNPEINPVTGKTTADAWAMIFAKRPDYPPGLWFAAVVSFYGSEDAAEGAKPGVQDIVRHARIQSDKEPFKSELRAIRARRLEERDRMLALGRAKQAALPKPPPTVEVDSMVSFSSAAKEIITRARMQHGEEGSF</sequence>
<proteinExistence type="predicted"/>
<dbReference type="PATRIC" id="fig|92706.3.peg.2515"/>